<evidence type="ECO:0000313" key="2">
    <source>
        <dbReference type="EMBL" id="EZQ10009.1"/>
    </source>
</evidence>
<keyword evidence="3" id="KW-1185">Reference proteome</keyword>
<dbReference type="Proteomes" id="UP000024332">
    <property type="component" value="Unassembled WGS sequence"/>
</dbReference>
<name>A0A031LR96_9CREN</name>
<dbReference type="SUPFAM" id="SSF58113">
    <property type="entry name" value="Apolipoprotein A-I"/>
    <property type="match status" value="1"/>
</dbReference>
<accession>A0A031LR96</accession>
<dbReference type="RefSeq" id="WP_048099200.1">
    <property type="nucleotide sequence ID" value="NZ_JFZT01000035.1"/>
</dbReference>
<reference evidence="2 3" key="1">
    <citation type="submission" date="2014-03" db="EMBL/GenBank/DDBJ databases">
        <title>Draft genome sequence of the novel thermoacidophilic archaea Acidianus copahuensis ALE1 strain, isolated from Copahue volcanic area in Neuquen Argentina.</title>
        <authorList>
            <person name="Urbieta M.S."/>
            <person name="Rascovan N."/>
            <person name="Castro C."/>
            <person name="Revale S."/>
            <person name="Giaveno M.A."/>
            <person name="Vazquez M.P."/>
            <person name="Donati E.R."/>
        </authorList>
    </citation>
    <scope>NUCLEOTIDE SEQUENCE [LARGE SCALE GENOMIC DNA]</scope>
    <source>
        <strain evidence="2 3">ALE1</strain>
    </source>
</reference>
<dbReference type="OrthoDB" id="42210at2157"/>
<protein>
    <submittedName>
        <fullName evidence="2">DNA repair protein</fullName>
    </submittedName>
</protein>
<comment type="caution">
    <text evidence="2">The sequence shown here is derived from an EMBL/GenBank/DDBJ whole genome shotgun (WGS) entry which is preliminary data.</text>
</comment>
<sequence length="280" mass="33322">MSSDIVERLKNDSEFIKKVAEALSTNAILSQLGVIERKVDYLMDIDKLVWEKFSENDKKFNALLEEIHKLREDLIKEDMRHNQEMEKMRQDFDEKMQKEDMRHNQEMEKMRQDFDEKMQKEDMRHNQEMEKMRQDFDEKMQKFRTDIRKDVKVIKKTLENLSISIEDEAIEFLAYKLRKDYNIDVNVISLNIQKVVEIDIFAELSDSIVVGEVKVRAGIKAIKQLEDSITKLMKVRPELGKKKIIRMIYAKKMTPDLIEECRKRGVYLTNGISDLTHLVL</sequence>
<gene>
    <name evidence="2" type="ORF">CM19_04505</name>
</gene>
<proteinExistence type="predicted"/>
<organism evidence="2 3">
    <name type="scientific">Candidatus Acidianus copahuensis</name>
    <dbReference type="NCBI Taxonomy" id="1160895"/>
    <lineage>
        <taxon>Archaea</taxon>
        <taxon>Thermoproteota</taxon>
        <taxon>Thermoprotei</taxon>
        <taxon>Sulfolobales</taxon>
        <taxon>Sulfolobaceae</taxon>
        <taxon>Acidianus</taxon>
    </lineage>
</organism>
<dbReference type="InterPro" id="IPR058509">
    <property type="entry name" value="DUF8196"/>
</dbReference>
<feature type="domain" description="DUF8196" evidence="1">
    <location>
        <begin position="167"/>
        <end position="277"/>
    </location>
</feature>
<dbReference type="Pfam" id="PF26618">
    <property type="entry name" value="DUF8196"/>
    <property type="match status" value="1"/>
</dbReference>
<evidence type="ECO:0000259" key="1">
    <source>
        <dbReference type="Pfam" id="PF26618"/>
    </source>
</evidence>
<dbReference type="AlphaFoldDB" id="A0A031LR96"/>
<dbReference type="EMBL" id="JFZT01000035">
    <property type="protein sequence ID" value="EZQ10009.1"/>
    <property type="molecule type" value="Genomic_DNA"/>
</dbReference>
<evidence type="ECO:0000313" key="3">
    <source>
        <dbReference type="Proteomes" id="UP000024332"/>
    </source>
</evidence>